<keyword evidence="7" id="KW-0285">Flavoprotein</keyword>
<dbReference type="GO" id="GO:0005576">
    <property type="term" value="C:extracellular region"/>
    <property type="evidence" value="ECO:0007669"/>
    <property type="project" value="UniProtKB-SubCell"/>
</dbReference>
<organism evidence="20 21">
    <name type="scientific">Hebeloma cylindrosporum</name>
    <dbReference type="NCBI Taxonomy" id="76867"/>
    <lineage>
        <taxon>Eukaryota</taxon>
        <taxon>Fungi</taxon>
        <taxon>Dikarya</taxon>
        <taxon>Basidiomycota</taxon>
        <taxon>Agaricomycotina</taxon>
        <taxon>Agaricomycetes</taxon>
        <taxon>Agaricomycetidae</taxon>
        <taxon>Agaricales</taxon>
        <taxon>Agaricineae</taxon>
        <taxon>Hymenogastraceae</taxon>
        <taxon>Hebeloma</taxon>
    </lineage>
</organism>
<keyword evidence="21" id="KW-1185">Reference proteome</keyword>
<proteinExistence type="inferred from homology"/>
<sequence length="608" mass="64943">MLFLCLIGVVLSTLLVTPSSGVILTQPSQLITLEYDYIIIGAGTAGLVVANRLTEDTKITVLVLEAGVSDEGVVPAIAPFLATMLTPNTAYDWNYTVVPQKGMHGRTFSYPRGRLLGGSSSANYNFHQYGSAEDWDRYAKETGDPGWAWNNVKKYIKKHEKIVPSADGHDTSGQFIPSLHGSSGEVSVSLPGFNLSIDARVMATTGQLSEFPYNEDTSGGDHSLLGIGFVQSSIGKGVRSSSSTSYLANANSRPNLTVLINATVVKLLQSGTKGALKSFRSVQFSSSPDSVTMTVKARKEVILSAGTIGTTQILQLSGIGNASDLKALNIPVLVDNPAVGANLIDHVYMPNVFNAQESLDTFLRDSSRLGAAIEEWTTNKTGIIANNVANTFGFARLPSNSSIFKAVADPASGPKSPHWEMIFSNFWTCPGIARPATGKFMTIVTALISPTSRGTIKLRSTNPFDKPLIDPNYLTTEFDIVVLRESVKASKRIVAAPAWADYVISPFGRLSATSDVDIDNYIRGAASTVFHPVGTAAMSSSGSKSGVVNENLLVKGADGLRIVDASVFPFIPSVHTQGPVYLLAERASDLIKADQLYPSAERPPLDEL</sequence>
<comment type="subunit">
    <text evidence="4">Monomer.</text>
</comment>
<gene>
    <name evidence="20" type="ORF">M413DRAFT_26070</name>
</gene>
<dbReference type="Gene3D" id="3.30.560.10">
    <property type="entry name" value="Glucose Oxidase, domain 3"/>
    <property type="match status" value="1"/>
</dbReference>
<comment type="cofactor">
    <cofactor evidence="1 16">
        <name>FAD</name>
        <dbReference type="ChEBI" id="CHEBI:57692"/>
    </cofactor>
</comment>
<dbReference type="SUPFAM" id="SSF51905">
    <property type="entry name" value="FAD/NAD(P)-binding domain"/>
    <property type="match status" value="1"/>
</dbReference>
<dbReference type="AlphaFoldDB" id="A0A0C3CJ71"/>
<comment type="catalytic activity">
    <reaction evidence="10">
        <text>pyranose + acceptor = pyranos-2-ulose + reduced acceptor.</text>
        <dbReference type="EC" id="1.1.99.29"/>
    </reaction>
</comment>
<evidence type="ECO:0000256" key="10">
    <source>
        <dbReference type="ARBA" id="ARBA00033986"/>
    </source>
</evidence>
<dbReference type="OrthoDB" id="269227at2759"/>
<evidence type="ECO:0000256" key="12">
    <source>
        <dbReference type="ARBA" id="ARBA00034029"/>
    </source>
</evidence>
<accession>A0A0C3CJ71</accession>
<feature type="active site" description="Proton acceptor" evidence="15">
    <location>
        <position position="575"/>
    </location>
</feature>
<feature type="domain" description="Glucose-methanol-choline oxidoreductase N-terminal" evidence="18">
    <location>
        <begin position="35"/>
        <end position="347"/>
    </location>
</feature>
<dbReference type="EMBL" id="KN831775">
    <property type="protein sequence ID" value="KIM43771.1"/>
    <property type="molecule type" value="Genomic_DNA"/>
</dbReference>
<evidence type="ECO:0000256" key="1">
    <source>
        <dbReference type="ARBA" id="ARBA00001974"/>
    </source>
</evidence>
<feature type="active site" description="Proton donor" evidence="15">
    <location>
        <position position="531"/>
    </location>
</feature>
<comment type="catalytic activity">
    <reaction evidence="13">
        <text>a pyranoside + acceptor = a pyranosid-3-ulose + reduced acceptor.</text>
        <dbReference type="EC" id="1.1.99.29"/>
    </reaction>
</comment>
<evidence type="ECO:0000313" key="21">
    <source>
        <dbReference type="Proteomes" id="UP000053424"/>
    </source>
</evidence>
<dbReference type="Proteomes" id="UP000053424">
    <property type="component" value="Unassembled WGS sequence"/>
</dbReference>
<evidence type="ECO:0000256" key="4">
    <source>
        <dbReference type="ARBA" id="ARBA00011245"/>
    </source>
</evidence>
<dbReference type="EC" id="1.1.99.29" evidence="5"/>
<comment type="catalytic activity">
    <reaction evidence="14">
        <text>a pyranoside + acceptor = a pyranosid-3,4-diulose + reduced acceptor.</text>
        <dbReference type="EC" id="1.1.99.29"/>
    </reaction>
</comment>
<dbReference type="Gene3D" id="3.50.50.60">
    <property type="entry name" value="FAD/NAD(P)-binding domain"/>
    <property type="match status" value="1"/>
</dbReference>
<keyword evidence="8 16" id="KW-0274">FAD</keyword>
<evidence type="ECO:0000256" key="13">
    <source>
        <dbReference type="ARBA" id="ARBA00034050"/>
    </source>
</evidence>
<dbReference type="SUPFAM" id="SSF54373">
    <property type="entry name" value="FAD-linked reductases, C-terminal domain"/>
    <property type="match status" value="1"/>
</dbReference>
<reference evidence="21" key="2">
    <citation type="submission" date="2015-01" db="EMBL/GenBank/DDBJ databases">
        <title>Evolutionary Origins and Diversification of the Mycorrhizal Mutualists.</title>
        <authorList>
            <consortium name="DOE Joint Genome Institute"/>
            <consortium name="Mycorrhizal Genomics Consortium"/>
            <person name="Kohler A."/>
            <person name="Kuo A."/>
            <person name="Nagy L.G."/>
            <person name="Floudas D."/>
            <person name="Copeland A."/>
            <person name="Barry K.W."/>
            <person name="Cichocki N."/>
            <person name="Veneault-Fourrey C."/>
            <person name="LaButti K."/>
            <person name="Lindquist E.A."/>
            <person name="Lipzen A."/>
            <person name="Lundell T."/>
            <person name="Morin E."/>
            <person name="Murat C."/>
            <person name="Riley R."/>
            <person name="Ohm R."/>
            <person name="Sun H."/>
            <person name="Tunlid A."/>
            <person name="Henrissat B."/>
            <person name="Grigoriev I.V."/>
            <person name="Hibbett D.S."/>
            <person name="Martin F."/>
        </authorList>
    </citation>
    <scope>NUCLEOTIDE SEQUENCE [LARGE SCALE GENOMIC DNA]</scope>
    <source>
        <strain evidence="21">h7</strain>
    </source>
</reference>
<comment type="function">
    <text evidence="9">Catalyzes the single-oxidation or sequential double oxidation reaction of carbohydrates primarily at carbon-2 and/or carbon-3 with the concomitant reduction of the flavin. The enzyme exhibits a broad sugar substrate specificity, oxidizing different aldopyranoses to the corresponding C-1, C-2, C-3 or C-1,2, C-2,3 and C-3,4 (di)dehydro sugars with substrate-specific regioselectivity. Accepts only a narrow range of electron acceptors such as substituted benzoquinones and complexed metal ions and reacts extremely slowly with O(2) as acceptor. May play a role in the natural recycling of plant matter by oxidizing all major monosaccharides in lignocellulose and by reducing quinone compounds or reactive radical species generated during lignin depolymerization.</text>
</comment>
<evidence type="ECO:0000256" key="15">
    <source>
        <dbReference type="PIRSR" id="PIRSR000137-1"/>
    </source>
</evidence>
<dbReference type="Pfam" id="PF00732">
    <property type="entry name" value="GMC_oxred_N"/>
    <property type="match status" value="1"/>
</dbReference>
<feature type="binding site" evidence="16">
    <location>
        <position position="264"/>
    </location>
    <ligand>
        <name>FAD</name>
        <dbReference type="ChEBI" id="CHEBI:57692"/>
    </ligand>
</feature>
<evidence type="ECO:0000259" key="19">
    <source>
        <dbReference type="Pfam" id="PF05199"/>
    </source>
</evidence>
<evidence type="ECO:0000256" key="17">
    <source>
        <dbReference type="SAM" id="SignalP"/>
    </source>
</evidence>
<feature type="chain" id="PRO_5002173239" description="pyranose dehydrogenase (acceptor)" evidence="17">
    <location>
        <begin position="22"/>
        <end position="608"/>
    </location>
</feature>
<evidence type="ECO:0000256" key="11">
    <source>
        <dbReference type="ARBA" id="ARBA00034010"/>
    </source>
</evidence>
<evidence type="ECO:0000256" key="8">
    <source>
        <dbReference type="ARBA" id="ARBA00022827"/>
    </source>
</evidence>
<dbReference type="PANTHER" id="PTHR11552:SF147">
    <property type="entry name" value="CHOLINE DEHYDROGENASE, MITOCHONDRIAL"/>
    <property type="match status" value="1"/>
</dbReference>
<dbReference type="PIRSF" id="PIRSF000137">
    <property type="entry name" value="Alcohol_oxidase"/>
    <property type="match status" value="1"/>
</dbReference>
<evidence type="ECO:0000256" key="3">
    <source>
        <dbReference type="ARBA" id="ARBA00010790"/>
    </source>
</evidence>
<evidence type="ECO:0000256" key="7">
    <source>
        <dbReference type="ARBA" id="ARBA00022630"/>
    </source>
</evidence>
<dbReference type="InterPro" id="IPR000172">
    <property type="entry name" value="GMC_OxRdtase_N"/>
</dbReference>
<evidence type="ECO:0000256" key="6">
    <source>
        <dbReference type="ARBA" id="ARBA00022525"/>
    </source>
</evidence>
<keyword evidence="17" id="KW-0732">Signal</keyword>
<reference evidence="20 21" key="1">
    <citation type="submission" date="2014-04" db="EMBL/GenBank/DDBJ databases">
        <authorList>
            <consortium name="DOE Joint Genome Institute"/>
            <person name="Kuo A."/>
            <person name="Gay G."/>
            <person name="Dore J."/>
            <person name="Kohler A."/>
            <person name="Nagy L.G."/>
            <person name="Floudas D."/>
            <person name="Copeland A."/>
            <person name="Barry K.W."/>
            <person name="Cichocki N."/>
            <person name="Veneault-Fourrey C."/>
            <person name="LaButti K."/>
            <person name="Lindquist E.A."/>
            <person name="Lipzen A."/>
            <person name="Lundell T."/>
            <person name="Morin E."/>
            <person name="Murat C."/>
            <person name="Sun H."/>
            <person name="Tunlid A."/>
            <person name="Henrissat B."/>
            <person name="Grigoriev I.V."/>
            <person name="Hibbett D.S."/>
            <person name="Martin F."/>
            <person name="Nordberg H.P."/>
            <person name="Cantor M.N."/>
            <person name="Hua S.X."/>
        </authorList>
    </citation>
    <scope>NUCLEOTIDE SEQUENCE [LARGE SCALE GENOMIC DNA]</scope>
    <source>
        <strain evidence="21">h7</strain>
    </source>
</reference>
<evidence type="ECO:0000259" key="18">
    <source>
        <dbReference type="Pfam" id="PF00732"/>
    </source>
</evidence>
<dbReference type="GO" id="GO:0033718">
    <property type="term" value="F:pyranose dehydrogenase (acceptor) activity"/>
    <property type="evidence" value="ECO:0007669"/>
    <property type="project" value="UniProtKB-EC"/>
</dbReference>
<dbReference type="InterPro" id="IPR007867">
    <property type="entry name" value="GMC_OxRtase_C"/>
</dbReference>
<evidence type="ECO:0000313" key="20">
    <source>
        <dbReference type="EMBL" id="KIM43771.1"/>
    </source>
</evidence>
<dbReference type="STRING" id="686832.A0A0C3CJ71"/>
<evidence type="ECO:0000256" key="9">
    <source>
        <dbReference type="ARBA" id="ARBA00024699"/>
    </source>
</evidence>
<dbReference type="HOGENOM" id="CLU_002865_6_3_1"/>
<comment type="subcellular location">
    <subcellularLocation>
        <location evidence="2">Secreted</location>
    </subcellularLocation>
</comment>
<protein>
    <recommendedName>
        <fullName evidence="5">pyranose dehydrogenase (acceptor)</fullName>
        <ecNumber evidence="5">1.1.99.29</ecNumber>
    </recommendedName>
</protein>
<dbReference type="InterPro" id="IPR012132">
    <property type="entry name" value="GMC_OxRdtase"/>
</dbReference>
<dbReference type="PANTHER" id="PTHR11552">
    <property type="entry name" value="GLUCOSE-METHANOL-CHOLINE GMC OXIDOREDUCTASE"/>
    <property type="match status" value="1"/>
</dbReference>
<evidence type="ECO:0000256" key="14">
    <source>
        <dbReference type="ARBA" id="ARBA00034059"/>
    </source>
</evidence>
<comment type="similarity">
    <text evidence="3">Belongs to the GMC oxidoreductase family.</text>
</comment>
<comment type="catalytic activity">
    <reaction evidence="12">
        <text>pyranose + acceptor = pyranos-3-ulose + reduced acceptor.</text>
        <dbReference type="EC" id="1.1.99.29"/>
    </reaction>
</comment>
<evidence type="ECO:0000256" key="5">
    <source>
        <dbReference type="ARBA" id="ARBA00013177"/>
    </source>
</evidence>
<feature type="signal peptide" evidence="17">
    <location>
        <begin position="1"/>
        <end position="21"/>
    </location>
</feature>
<name>A0A0C3CJ71_HEBCY</name>
<evidence type="ECO:0000256" key="16">
    <source>
        <dbReference type="PIRSR" id="PIRSR000137-2"/>
    </source>
</evidence>
<dbReference type="Pfam" id="PF05199">
    <property type="entry name" value="GMC_oxred_C"/>
    <property type="match status" value="1"/>
</dbReference>
<feature type="domain" description="Glucose-methanol-choline oxidoreductase C-terminal" evidence="19">
    <location>
        <begin position="450"/>
        <end position="584"/>
    </location>
</feature>
<keyword evidence="6" id="KW-0964">Secreted</keyword>
<dbReference type="GO" id="GO:0050660">
    <property type="term" value="F:flavin adenine dinucleotide binding"/>
    <property type="evidence" value="ECO:0007669"/>
    <property type="project" value="InterPro"/>
</dbReference>
<comment type="catalytic activity">
    <reaction evidence="11">
        <text>pyranose + acceptor = pyranos-2,3-diulose + reduced acceptor.</text>
        <dbReference type="EC" id="1.1.99.29"/>
    </reaction>
</comment>
<evidence type="ECO:0000256" key="2">
    <source>
        <dbReference type="ARBA" id="ARBA00004613"/>
    </source>
</evidence>
<dbReference type="InterPro" id="IPR036188">
    <property type="entry name" value="FAD/NAD-bd_sf"/>
</dbReference>